<dbReference type="Pfam" id="PF01850">
    <property type="entry name" value="PIN"/>
    <property type="match status" value="1"/>
</dbReference>
<feature type="domain" description="PIN" evidence="1">
    <location>
        <begin position="1"/>
        <end position="119"/>
    </location>
</feature>
<proteinExistence type="predicted"/>
<evidence type="ECO:0000313" key="2">
    <source>
        <dbReference type="EMBL" id="MCG2588102.1"/>
    </source>
</evidence>
<dbReference type="InterPro" id="IPR002716">
    <property type="entry name" value="PIN_dom"/>
</dbReference>
<sequence length="130" mass="15083">MLDTHIWLWWLLGDGNLSSQEMKGLDIKASKQELSISWVTIWETEMLERKQRISLQPNFQTWIREATNPLFISILPVDIDVVLAQRNLPTDFPADPADRLITATSLLAKYPLATHDRRILESQPCEIWEV</sequence>
<dbReference type="RefSeq" id="WP_237852946.1">
    <property type="nucleotide sequence ID" value="NZ_JAKLWS010000005.1"/>
</dbReference>
<evidence type="ECO:0000259" key="1">
    <source>
        <dbReference type="Pfam" id="PF01850"/>
    </source>
</evidence>
<dbReference type="PANTHER" id="PTHR36173:SF1">
    <property type="entry name" value="RIBONUCLEASE VAPC22"/>
    <property type="match status" value="1"/>
</dbReference>
<dbReference type="InterPro" id="IPR052919">
    <property type="entry name" value="TA_system_RNase"/>
</dbReference>
<reference evidence="2" key="1">
    <citation type="submission" date="2022-01" db="EMBL/GenBank/DDBJ databases">
        <authorList>
            <person name="Wang Y."/>
        </authorList>
    </citation>
    <scope>NUCLEOTIDE SEQUENCE</scope>
    <source>
        <strain evidence="2">WB101</strain>
    </source>
</reference>
<dbReference type="Gene3D" id="3.40.50.1010">
    <property type="entry name" value="5'-nuclease"/>
    <property type="match status" value="1"/>
</dbReference>
<comment type="caution">
    <text evidence="2">The sequence shown here is derived from an EMBL/GenBank/DDBJ whole genome shotgun (WGS) entry which is preliminary data.</text>
</comment>
<dbReference type="EMBL" id="JAKLWS010000005">
    <property type="protein sequence ID" value="MCG2588102.1"/>
    <property type="molecule type" value="Genomic_DNA"/>
</dbReference>
<reference evidence="2" key="2">
    <citation type="submission" date="2024-05" db="EMBL/GenBank/DDBJ databases">
        <title>Rhodohalobacter halophilus gen. nov., sp. nov., a moderately halophilic member of the family Balneolaceae.</title>
        <authorList>
            <person name="Xia J."/>
        </authorList>
    </citation>
    <scope>NUCLEOTIDE SEQUENCE</scope>
    <source>
        <strain evidence="2">WB101</strain>
    </source>
</reference>
<dbReference type="SUPFAM" id="SSF88723">
    <property type="entry name" value="PIN domain-like"/>
    <property type="match status" value="1"/>
</dbReference>
<protein>
    <submittedName>
        <fullName evidence="2">Type II toxin-antitoxin system VapC family toxin</fullName>
    </submittedName>
</protein>
<name>A0ABS9KB69_9BACT</name>
<dbReference type="Proteomes" id="UP001165366">
    <property type="component" value="Unassembled WGS sequence"/>
</dbReference>
<evidence type="ECO:0000313" key="3">
    <source>
        <dbReference type="Proteomes" id="UP001165366"/>
    </source>
</evidence>
<dbReference type="PANTHER" id="PTHR36173">
    <property type="entry name" value="RIBONUCLEASE VAPC16-RELATED"/>
    <property type="match status" value="1"/>
</dbReference>
<dbReference type="CDD" id="cd09872">
    <property type="entry name" value="PIN_Sll0205-like"/>
    <property type="match status" value="1"/>
</dbReference>
<dbReference type="InterPro" id="IPR029060">
    <property type="entry name" value="PIN-like_dom_sf"/>
</dbReference>
<keyword evidence="3" id="KW-1185">Reference proteome</keyword>
<accession>A0ABS9KB69</accession>
<gene>
    <name evidence="2" type="ORF">L6773_05965</name>
</gene>
<dbReference type="InterPro" id="IPR041705">
    <property type="entry name" value="PIN_Sll0205"/>
</dbReference>
<organism evidence="2 3">
    <name type="scientific">Rhodohalobacter sulfatireducens</name>
    <dbReference type="NCBI Taxonomy" id="2911366"/>
    <lineage>
        <taxon>Bacteria</taxon>
        <taxon>Pseudomonadati</taxon>
        <taxon>Balneolota</taxon>
        <taxon>Balneolia</taxon>
        <taxon>Balneolales</taxon>
        <taxon>Balneolaceae</taxon>
        <taxon>Rhodohalobacter</taxon>
    </lineage>
</organism>